<reference evidence="2" key="2">
    <citation type="journal article" date="2015" name="Fish Shellfish Immunol.">
        <title>Early steps in the European eel (Anguilla anguilla)-Vibrio vulnificus interaction in the gills: Role of the RtxA13 toxin.</title>
        <authorList>
            <person name="Callol A."/>
            <person name="Pajuelo D."/>
            <person name="Ebbesson L."/>
            <person name="Teles M."/>
            <person name="MacKenzie S."/>
            <person name="Amaro C."/>
        </authorList>
    </citation>
    <scope>NUCLEOTIDE SEQUENCE</scope>
</reference>
<proteinExistence type="predicted"/>
<protein>
    <recommendedName>
        <fullName evidence="3">Secreted protein</fullName>
    </recommendedName>
</protein>
<reference evidence="2" key="1">
    <citation type="submission" date="2014-11" db="EMBL/GenBank/DDBJ databases">
        <authorList>
            <person name="Amaro Gonzalez C."/>
        </authorList>
    </citation>
    <scope>NUCLEOTIDE SEQUENCE</scope>
</reference>
<sequence>MKYGLAATPIIFVLLNKCVHLSMSQNQKCQFRYIILNCKHRLYGVTTSQSHVNRKYHCFALYKNTVSAEYLVGLCSEN</sequence>
<evidence type="ECO:0000256" key="1">
    <source>
        <dbReference type="SAM" id="SignalP"/>
    </source>
</evidence>
<organism evidence="2">
    <name type="scientific">Anguilla anguilla</name>
    <name type="common">European freshwater eel</name>
    <name type="synonym">Muraena anguilla</name>
    <dbReference type="NCBI Taxonomy" id="7936"/>
    <lineage>
        <taxon>Eukaryota</taxon>
        <taxon>Metazoa</taxon>
        <taxon>Chordata</taxon>
        <taxon>Craniata</taxon>
        <taxon>Vertebrata</taxon>
        <taxon>Euteleostomi</taxon>
        <taxon>Actinopterygii</taxon>
        <taxon>Neopterygii</taxon>
        <taxon>Teleostei</taxon>
        <taxon>Anguilliformes</taxon>
        <taxon>Anguillidae</taxon>
        <taxon>Anguilla</taxon>
    </lineage>
</organism>
<dbReference type="EMBL" id="GBXM01097137">
    <property type="protein sequence ID" value="JAH11440.1"/>
    <property type="molecule type" value="Transcribed_RNA"/>
</dbReference>
<feature type="chain" id="PRO_5002431246" description="Secreted protein" evidence="1">
    <location>
        <begin position="25"/>
        <end position="78"/>
    </location>
</feature>
<evidence type="ECO:0000313" key="2">
    <source>
        <dbReference type="EMBL" id="JAH11440.1"/>
    </source>
</evidence>
<keyword evidence="1" id="KW-0732">Signal</keyword>
<evidence type="ECO:0008006" key="3">
    <source>
        <dbReference type="Google" id="ProtNLM"/>
    </source>
</evidence>
<accession>A0A0E9Q532</accession>
<name>A0A0E9Q532_ANGAN</name>
<feature type="signal peptide" evidence="1">
    <location>
        <begin position="1"/>
        <end position="24"/>
    </location>
</feature>
<dbReference type="AlphaFoldDB" id="A0A0E9Q532"/>